<keyword evidence="1" id="KW-0472">Membrane</keyword>
<protein>
    <submittedName>
        <fullName evidence="2">Uncharacterized protein</fullName>
    </submittedName>
</protein>
<organism evidence="2 3">
    <name type="scientific">Nocardia terpenica</name>
    <dbReference type="NCBI Taxonomy" id="455432"/>
    <lineage>
        <taxon>Bacteria</taxon>
        <taxon>Bacillati</taxon>
        <taxon>Actinomycetota</taxon>
        <taxon>Actinomycetes</taxon>
        <taxon>Mycobacteriales</taxon>
        <taxon>Nocardiaceae</taxon>
        <taxon>Nocardia</taxon>
    </lineage>
</organism>
<keyword evidence="1" id="KW-0812">Transmembrane</keyword>
<name>A0A291REF0_9NOCA</name>
<dbReference type="AlphaFoldDB" id="A0A291REF0"/>
<dbReference type="Proteomes" id="UP000221961">
    <property type="component" value="Chromosome"/>
</dbReference>
<feature type="transmembrane region" description="Helical" evidence="1">
    <location>
        <begin position="67"/>
        <end position="87"/>
    </location>
</feature>
<keyword evidence="1" id="KW-1133">Transmembrane helix</keyword>
<accession>A0A291REF0</accession>
<evidence type="ECO:0000313" key="3">
    <source>
        <dbReference type="Proteomes" id="UP000221961"/>
    </source>
</evidence>
<gene>
    <name evidence="2" type="ORF">CRH09_06920</name>
</gene>
<dbReference type="InterPro" id="IPR046492">
    <property type="entry name" value="DUF6585"/>
</dbReference>
<reference evidence="2 3" key="1">
    <citation type="submission" date="2017-10" db="EMBL/GenBank/DDBJ databases">
        <title>Comparative genomics between pathogenic Norcardia.</title>
        <authorList>
            <person name="Zeng L."/>
        </authorList>
    </citation>
    <scope>NUCLEOTIDE SEQUENCE [LARGE SCALE GENOMIC DNA]</scope>
    <source>
        <strain evidence="2 3">NC_YFY_NT001</strain>
    </source>
</reference>
<sequence length="264" mass="28440">MSNQVGESHSNAELSAAIGAAAAQAVLGGHRGTYPAVIPGWTKVHTFFTVLWPVLAIWAVVAGNPSYAVIPMLLLVGMGGLYLRIGAVARRNRTRRIDLYDAGLTVASDGQVRVARFDSTSVLQNIVRHYRNGVYRGTSYQYTVTDLHGRPLKLDGGTYVNPRAWGEAIQQAVTSAQLPLATRALTAGHRLQFGDVWMTAQEVGAGRKSVPWQQIDEVSVDKGAIVLAVAGKLMPLTAKMVKDIPNHIVFLALADQLRAAHPGR</sequence>
<proteinExistence type="predicted"/>
<dbReference type="KEGG" id="ntp:CRH09_06920"/>
<feature type="transmembrane region" description="Helical" evidence="1">
    <location>
        <begin position="44"/>
        <end position="61"/>
    </location>
</feature>
<evidence type="ECO:0000313" key="2">
    <source>
        <dbReference type="EMBL" id="ATL65981.1"/>
    </source>
</evidence>
<dbReference type="Pfam" id="PF20226">
    <property type="entry name" value="DUF6585"/>
    <property type="match status" value="1"/>
</dbReference>
<dbReference type="EMBL" id="CP023778">
    <property type="protein sequence ID" value="ATL65981.1"/>
    <property type="molecule type" value="Genomic_DNA"/>
</dbReference>
<evidence type="ECO:0000256" key="1">
    <source>
        <dbReference type="SAM" id="Phobius"/>
    </source>
</evidence>